<evidence type="ECO:0000256" key="14">
    <source>
        <dbReference type="ARBA" id="ARBA00041069"/>
    </source>
</evidence>
<dbReference type="FunFam" id="2.60.120.260:FF:000060">
    <property type="entry name" value="Probable beta-mannosidase"/>
    <property type="match status" value="1"/>
</dbReference>
<feature type="domain" description="Beta-mannosidase Ig-fold" evidence="17">
    <location>
        <begin position="748"/>
        <end position="815"/>
    </location>
</feature>
<dbReference type="InterPro" id="IPR041447">
    <property type="entry name" value="Mannosidase_ig"/>
</dbReference>
<keyword evidence="8" id="KW-0732">Signal</keyword>
<evidence type="ECO:0000256" key="4">
    <source>
        <dbReference type="ARBA" id="ARBA00004740"/>
    </source>
</evidence>
<dbReference type="InterPro" id="IPR036156">
    <property type="entry name" value="Beta-gal/glucu_dom_sf"/>
</dbReference>
<dbReference type="InterPro" id="IPR050887">
    <property type="entry name" value="Beta-mannosidase_GH2"/>
</dbReference>
<dbReference type="GO" id="GO:0005764">
    <property type="term" value="C:lysosome"/>
    <property type="evidence" value="ECO:0007669"/>
    <property type="project" value="UniProtKB-SubCell"/>
</dbReference>
<dbReference type="Pfam" id="PF22666">
    <property type="entry name" value="Glyco_hydro_2_N2"/>
    <property type="match status" value="1"/>
</dbReference>
<dbReference type="Gene3D" id="2.60.120.260">
    <property type="entry name" value="Galactose-binding domain-like"/>
    <property type="match status" value="1"/>
</dbReference>
<dbReference type="Gene3D" id="3.20.20.80">
    <property type="entry name" value="Glycosidases"/>
    <property type="match status" value="1"/>
</dbReference>
<dbReference type="KEGG" id="fek:C1H87_03550"/>
<evidence type="ECO:0000313" key="21">
    <source>
        <dbReference type="Proteomes" id="UP000235826"/>
    </source>
</evidence>
<dbReference type="RefSeq" id="WP_102754499.1">
    <property type="nucleotide sequence ID" value="NZ_CP025791.1"/>
</dbReference>
<dbReference type="InterPro" id="IPR054593">
    <property type="entry name" value="Beta-mannosidase-like_N2"/>
</dbReference>
<dbReference type="AlphaFoldDB" id="A0A2K9PLA6"/>
<evidence type="ECO:0000259" key="18">
    <source>
        <dbReference type="Pfam" id="PF17786"/>
    </source>
</evidence>
<comment type="catalytic activity">
    <reaction evidence="1">
        <text>Hydrolysis of terminal, non-reducing beta-D-mannose residues in beta-D-mannosides.</text>
        <dbReference type="EC" id="3.2.1.25"/>
    </reaction>
</comment>
<dbReference type="InterPro" id="IPR013783">
    <property type="entry name" value="Ig-like_fold"/>
</dbReference>
<evidence type="ECO:0000256" key="8">
    <source>
        <dbReference type="ARBA" id="ARBA00022729"/>
    </source>
</evidence>
<sequence length="820" mass="96223">MKYPYFYIVLSIIMFNCQPKEDIPKKITLHENWSFKNTTDTTWLNAKVPGDAHSDLFSHKLIEDPFVKDNEFKLQWISEKDWEYKTTFTLDEKTLQKKHLDLHFEGLDTYASVYVNDSLILNTNNAFRKWEVNVKPFLKLENHLKIVFENTTTSENKEKAKLPYELPAGNRIFTRKAQFQYGWDWGPIFNTSGIWRPIYLKAWNDLKIKDVFVQQNHLNDSIASLTANIEYKYEAEENLLIDIYVNNKLNKTYNTQDTSVFTFEINNPKRWWTHNLGEPYLYDLKFVLRNKGKILDAYSLKKGLRTIDLIAEKDSIGQSFYFKLNDVPVFMKGANYIPQNSFQNQVTDAHYNTLLNSVTEANMNMLRIWGGGIYENDIFYDLCDEKGVLVWQDFMFACAMYPGDKDFLNNVKQEAIDNIIRLRNHASIALWCGNNENDEAWHNWGWQEDRSESEKEEIWSNYLKVFDDILPSAVNQFSDKTPYWASSPLHGRSHPKFLKEGDAHDWWIWHNAYPFEHLEDNVPRFMSEFGFQSFPSYEAIKYATQKDSIDISSDAFATHQKHPRGFKLIKEYMERDFPIPTNDEDYVYMSQVLQAYGMTKGFEAQRRAMPYNMGTLYWQLNDCWPVASWSSLDNFGNWKALHYRTKKSFEDVLISSRLKNDTIKTFVINDKLKEIQGKLDLKLIDFSGNTVWSDSLTITAKANTSEKFYNLPLKDIDITKTALVANFNESSSIYYLTKPKDLRLLQGDIDKKVIKTESGFSIELSSKVLQKDVFLFTNEKGFFNDNFFDLLPHETKVVTFKTESQSIDDLDIKTLNHFIE</sequence>
<dbReference type="GO" id="GO:0006516">
    <property type="term" value="P:glycoprotein catabolic process"/>
    <property type="evidence" value="ECO:0007669"/>
    <property type="project" value="TreeGrafter"/>
</dbReference>
<dbReference type="InterPro" id="IPR008979">
    <property type="entry name" value="Galactose-bd-like_sf"/>
</dbReference>
<reference evidence="20 21" key="1">
    <citation type="submission" date="2018-01" db="EMBL/GenBank/DDBJ databases">
        <title>Complete genome sequence of Flavivirga eckloniae ECD14 isolated from seaweed Ecklonia cava.</title>
        <authorList>
            <person name="Lee J.H."/>
            <person name="Baik K.S."/>
            <person name="Seong C.N."/>
        </authorList>
    </citation>
    <scope>NUCLEOTIDE SEQUENCE [LARGE SCALE GENOMIC DNA]</scope>
    <source>
        <strain evidence="20 21">ECD14</strain>
    </source>
</reference>
<dbReference type="InterPro" id="IPR017853">
    <property type="entry name" value="GH"/>
</dbReference>
<dbReference type="GO" id="GO:0005975">
    <property type="term" value="P:carbohydrate metabolic process"/>
    <property type="evidence" value="ECO:0007669"/>
    <property type="project" value="InterPro"/>
</dbReference>
<organism evidence="20 21">
    <name type="scientific">Flavivirga eckloniae</name>
    <dbReference type="NCBI Taxonomy" id="1803846"/>
    <lineage>
        <taxon>Bacteria</taxon>
        <taxon>Pseudomonadati</taxon>
        <taxon>Bacteroidota</taxon>
        <taxon>Flavobacteriia</taxon>
        <taxon>Flavobacteriales</taxon>
        <taxon>Flavobacteriaceae</taxon>
        <taxon>Flavivirga</taxon>
    </lineage>
</organism>
<evidence type="ECO:0000256" key="13">
    <source>
        <dbReference type="ARBA" id="ARBA00038429"/>
    </source>
</evidence>
<keyword evidence="9" id="KW-0378">Hydrolase</keyword>
<feature type="domain" description="Beta-mannosidase-like galactose-binding" evidence="19">
    <location>
        <begin position="33"/>
        <end position="196"/>
    </location>
</feature>
<proteinExistence type="inferred from homology"/>
<keyword evidence="10" id="KW-0325">Glycoprotein</keyword>
<evidence type="ECO:0000256" key="15">
    <source>
        <dbReference type="ARBA" id="ARBA00041614"/>
    </source>
</evidence>
<feature type="domain" description="Mannosidase Ig/CBM-like" evidence="18">
    <location>
        <begin position="662"/>
        <end position="741"/>
    </location>
</feature>
<accession>A0A2K9PLA6</accession>
<keyword evidence="12" id="KW-0326">Glycosidase</keyword>
<evidence type="ECO:0000256" key="12">
    <source>
        <dbReference type="ARBA" id="ARBA00023295"/>
    </source>
</evidence>
<comment type="similarity">
    <text evidence="13">Belongs to the glycosyl hydrolase 2 family. Beta-mannosidase B subfamily.</text>
</comment>
<evidence type="ECO:0000256" key="9">
    <source>
        <dbReference type="ARBA" id="ARBA00022801"/>
    </source>
</evidence>
<comment type="subunit">
    <text evidence="5">Homodimer.</text>
</comment>
<dbReference type="SUPFAM" id="SSF49303">
    <property type="entry name" value="beta-Galactosidase/glucuronidase domain"/>
    <property type="match status" value="3"/>
</dbReference>
<dbReference type="PANTHER" id="PTHR43730">
    <property type="entry name" value="BETA-MANNOSIDASE"/>
    <property type="match status" value="1"/>
</dbReference>
<evidence type="ECO:0000256" key="1">
    <source>
        <dbReference type="ARBA" id="ARBA00000829"/>
    </source>
</evidence>
<evidence type="ECO:0000313" key="20">
    <source>
        <dbReference type="EMBL" id="AUP77840.1"/>
    </source>
</evidence>
<keyword evidence="11" id="KW-0458">Lysosome</keyword>
<dbReference type="InterPro" id="IPR006102">
    <property type="entry name" value="Ig-like_GH2"/>
</dbReference>
<dbReference type="EC" id="3.2.1.25" evidence="6"/>
<evidence type="ECO:0000259" key="19">
    <source>
        <dbReference type="Pfam" id="PF22666"/>
    </source>
</evidence>
<dbReference type="EMBL" id="CP025791">
    <property type="protein sequence ID" value="AUP77840.1"/>
    <property type="molecule type" value="Genomic_DNA"/>
</dbReference>
<dbReference type="GO" id="GO:0004567">
    <property type="term" value="F:beta-mannosidase activity"/>
    <property type="evidence" value="ECO:0007669"/>
    <property type="project" value="UniProtKB-EC"/>
</dbReference>
<evidence type="ECO:0000256" key="7">
    <source>
        <dbReference type="ARBA" id="ARBA00022525"/>
    </source>
</evidence>
<feature type="domain" description="Glycoside hydrolase family 2 immunoglobulin-like beta-sandwich" evidence="16">
    <location>
        <begin position="207"/>
        <end position="305"/>
    </location>
</feature>
<evidence type="ECO:0000259" key="16">
    <source>
        <dbReference type="Pfam" id="PF00703"/>
    </source>
</evidence>
<gene>
    <name evidence="20" type="ORF">C1H87_03550</name>
</gene>
<dbReference type="Pfam" id="PF00703">
    <property type="entry name" value="Glyco_hydro_2"/>
    <property type="match status" value="1"/>
</dbReference>
<dbReference type="FunFam" id="3.20.20.80:FF:000050">
    <property type="entry name" value="Beta-mannosidase B"/>
    <property type="match status" value="1"/>
</dbReference>
<protein>
    <recommendedName>
        <fullName evidence="14">Beta-mannosidase B</fullName>
        <ecNumber evidence="6">3.2.1.25</ecNumber>
    </recommendedName>
    <alternativeName>
        <fullName evidence="15">Mannanase B</fullName>
    </alternativeName>
</protein>
<name>A0A2K9PLA6_9FLAO</name>
<keyword evidence="7" id="KW-0964">Secreted</keyword>
<evidence type="ECO:0000256" key="11">
    <source>
        <dbReference type="ARBA" id="ARBA00023228"/>
    </source>
</evidence>
<dbReference type="Proteomes" id="UP000235826">
    <property type="component" value="Chromosome"/>
</dbReference>
<dbReference type="InterPro" id="IPR041625">
    <property type="entry name" value="Beta-mannosidase_Ig"/>
</dbReference>
<dbReference type="Pfam" id="PF17786">
    <property type="entry name" value="Mannosidase_ig"/>
    <property type="match status" value="1"/>
</dbReference>
<evidence type="ECO:0000259" key="17">
    <source>
        <dbReference type="Pfam" id="PF17753"/>
    </source>
</evidence>
<evidence type="ECO:0000256" key="10">
    <source>
        <dbReference type="ARBA" id="ARBA00023180"/>
    </source>
</evidence>
<dbReference type="GO" id="GO:0005576">
    <property type="term" value="C:extracellular region"/>
    <property type="evidence" value="ECO:0007669"/>
    <property type="project" value="UniProtKB-SubCell"/>
</dbReference>
<dbReference type="SUPFAM" id="SSF49785">
    <property type="entry name" value="Galactose-binding domain-like"/>
    <property type="match status" value="1"/>
</dbReference>
<dbReference type="PANTHER" id="PTHR43730:SF1">
    <property type="entry name" value="BETA-MANNOSIDASE"/>
    <property type="match status" value="1"/>
</dbReference>
<evidence type="ECO:0000256" key="2">
    <source>
        <dbReference type="ARBA" id="ARBA00004371"/>
    </source>
</evidence>
<comment type="pathway">
    <text evidence="4">Glycan metabolism; N-glycan degradation.</text>
</comment>
<dbReference type="Pfam" id="PF17753">
    <property type="entry name" value="Ig_mannosidase"/>
    <property type="match status" value="1"/>
</dbReference>
<dbReference type="Gene3D" id="2.60.40.10">
    <property type="entry name" value="Immunoglobulins"/>
    <property type="match status" value="3"/>
</dbReference>
<dbReference type="OrthoDB" id="9801077at2"/>
<evidence type="ECO:0000256" key="3">
    <source>
        <dbReference type="ARBA" id="ARBA00004613"/>
    </source>
</evidence>
<comment type="subcellular location">
    <subcellularLocation>
        <location evidence="2">Lysosome</location>
    </subcellularLocation>
    <subcellularLocation>
        <location evidence="3">Secreted</location>
    </subcellularLocation>
</comment>
<keyword evidence="21" id="KW-1185">Reference proteome</keyword>
<dbReference type="SUPFAM" id="SSF51445">
    <property type="entry name" value="(Trans)glycosidases"/>
    <property type="match status" value="1"/>
</dbReference>
<evidence type="ECO:0000256" key="6">
    <source>
        <dbReference type="ARBA" id="ARBA00012754"/>
    </source>
</evidence>
<evidence type="ECO:0000256" key="5">
    <source>
        <dbReference type="ARBA" id="ARBA00011738"/>
    </source>
</evidence>